<feature type="transmembrane region" description="Helical" evidence="12">
    <location>
        <begin position="44"/>
        <end position="62"/>
    </location>
</feature>
<dbReference type="PANTHER" id="PTHR43029:SF10">
    <property type="entry name" value="AMMONIUM TRANSPORTER MEP2"/>
    <property type="match status" value="1"/>
</dbReference>
<comment type="subcellular location">
    <subcellularLocation>
        <location evidence="1 12">Cell membrane</location>
        <topology evidence="1 12">Multi-pass membrane protein</topology>
    </subcellularLocation>
</comment>
<feature type="transmembrane region" description="Helical" evidence="12">
    <location>
        <begin position="12"/>
        <end position="32"/>
    </location>
</feature>
<dbReference type="InterPro" id="IPR001905">
    <property type="entry name" value="Ammonium_transpt"/>
</dbReference>
<dbReference type="GO" id="GO:0008519">
    <property type="term" value="F:ammonium channel activity"/>
    <property type="evidence" value="ECO:0007669"/>
    <property type="project" value="InterPro"/>
</dbReference>
<dbReference type="NCBIfam" id="TIGR00836">
    <property type="entry name" value="amt"/>
    <property type="match status" value="1"/>
</dbReference>
<feature type="transmembrane region" description="Helical" evidence="12">
    <location>
        <begin position="329"/>
        <end position="348"/>
    </location>
</feature>
<dbReference type="AlphaFoldDB" id="A0A1H1YIL1"/>
<evidence type="ECO:0000256" key="13">
    <source>
        <dbReference type="SAM" id="MobiDB-lite"/>
    </source>
</evidence>
<keyword evidence="4 12" id="KW-0813">Transport</keyword>
<evidence type="ECO:0000256" key="10">
    <source>
        <dbReference type="ARBA" id="ARBA00050025"/>
    </source>
</evidence>
<feature type="domain" description="Ammonium transporter AmtB-like" evidence="14">
    <location>
        <begin position="12"/>
        <end position="420"/>
    </location>
</feature>
<feature type="transmembrane region" description="Helical" evidence="12">
    <location>
        <begin position="368"/>
        <end position="390"/>
    </location>
</feature>
<dbReference type="Pfam" id="PF00909">
    <property type="entry name" value="Ammonium_transp"/>
    <property type="match status" value="1"/>
</dbReference>
<evidence type="ECO:0000313" key="16">
    <source>
        <dbReference type="Proteomes" id="UP000199103"/>
    </source>
</evidence>
<dbReference type="STRING" id="630515.SAMN04489812_4602"/>
<dbReference type="PANTHER" id="PTHR43029">
    <property type="entry name" value="AMMONIUM TRANSPORTER MEP2"/>
    <property type="match status" value="1"/>
</dbReference>
<dbReference type="InterPro" id="IPR024041">
    <property type="entry name" value="NH4_transpt_AmtB-like_dom"/>
</dbReference>
<keyword evidence="6 12" id="KW-0812">Transmembrane</keyword>
<dbReference type="Proteomes" id="UP000199103">
    <property type="component" value="Chromosome I"/>
</dbReference>
<feature type="region of interest" description="Disordered" evidence="13">
    <location>
        <begin position="427"/>
        <end position="459"/>
    </location>
</feature>
<evidence type="ECO:0000256" key="6">
    <source>
        <dbReference type="ARBA" id="ARBA00022692"/>
    </source>
</evidence>
<protein>
    <recommendedName>
        <fullName evidence="10 12">Ammonium transporter</fullName>
    </recommendedName>
</protein>
<keyword evidence="7 12" id="KW-1133">Transmembrane helix</keyword>
<keyword evidence="8 12" id="KW-0472">Membrane</keyword>
<proteinExistence type="inferred from homology"/>
<evidence type="ECO:0000256" key="3">
    <source>
        <dbReference type="ARBA" id="ARBA00011233"/>
    </source>
</evidence>
<dbReference type="SUPFAM" id="SSF111352">
    <property type="entry name" value="Ammonium transporter"/>
    <property type="match status" value="1"/>
</dbReference>
<evidence type="ECO:0000256" key="7">
    <source>
        <dbReference type="ARBA" id="ARBA00022989"/>
    </source>
</evidence>
<feature type="transmembrane region" description="Helical" evidence="12">
    <location>
        <begin position="271"/>
        <end position="288"/>
    </location>
</feature>
<keyword evidence="5" id="KW-1003">Cell membrane</keyword>
<feature type="transmembrane region" description="Helical" evidence="12">
    <location>
        <begin position="294"/>
        <end position="317"/>
    </location>
</feature>
<dbReference type="OrthoDB" id="9814202at2"/>
<evidence type="ECO:0000256" key="12">
    <source>
        <dbReference type="RuleBase" id="RU362002"/>
    </source>
</evidence>
<accession>A0A1H1YIL1</accession>
<sequence length="459" mass="47732">MTVLEVNSGDTAWILTSAALVLLMTPGLALFYGGMVRAKTVLNMMMMSFGALCLIAVTWVLYGYSIAFGNDVGGGLLGNPFEYLGLHGLMADTGDSLPVMAFVGFQAVFAIITVALISGAIADRAKFGTWMIFALIWSTIVYFPVAHWVFDFTVTDDAGKVLHAGGWIANSLKAVDFAGGTAVHINAGAAGLALALVLGKRIGWRRDPMRPHNLPLVMLGAGLLWFGWFGFNAGSALQAGNSAAVVWVNTLTATGAAALGWLLVERIRDKHATSLGAASGVVAGLVAITPSCSAVSPIGAILLGAIAGVLCALAVGLKYKLGFDDSLDVVGVHLVGGLWGTIAVGFFATKAAPAQVAGLFYGGGFDQLWRQVVGAVSVLVFSFVLTYVIATILNKTIGFRVSEDTERSGVDEIEHAESAYDLANLGGGLRAFSTGPAPSRPPEDDNSGSSKSHDQEVTA</sequence>
<dbReference type="InterPro" id="IPR018047">
    <property type="entry name" value="Ammonium_transpt_CS"/>
</dbReference>
<comment type="similarity">
    <text evidence="2 12">Belongs to the ammonia transporter channel (TC 1.A.11.2) family.</text>
</comment>
<organism evidence="15 16">
    <name type="scientific">Microlunatus soli</name>
    <dbReference type="NCBI Taxonomy" id="630515"/>
    <lineage>
        <taxon>Bacteria</taxon>
        <taxon>Bacillati</taxon>
        <taxon>Actinomycetota</taxon>
        <taxon>Actinomycetes</taxon>
        <taxon>Propionibacteriales</taxon>
        <taxon>Propionibacteriaceae</taxon>
        <taxon>Microlunatus</taxon>
    </lineage>
</organism>
<comment type="subunit">
    <text evidence="3">Homotrimer.</text>
</comment>
<evidence type="ECO:0000256" key="2">
    <source>
        <dbReference type="ARBA" id="ARBA00005887"/>
    </source>
</evidence>
<evidence type="ECO:0000256" key="5">
    <source>
        <dbReference type="ARBA" id="ARBA00022475"/>
    </source>
</evidence>
<dbReference type="FunFam" id="1.10.3430.10:FF:000007">
    <property type="entry name" value="Ammonium transporter"/>
    <property type="match status" value="1"/>
</dbReference>
<evidence type="ECO:0000256" key="1">
    <source>
        <dbReference type="ARBA" id="ARBA00004651"/>
    </source>
</evidence>
<feature type="transmembrane region" description="Helical" evidence="12">
    <location>
        <begin position="211"/>
        <end position="231"/>
    </location>
</feature>
<evidence type="ECO:0000256" key="8">
    <source>
        <dbReference type="ARBA" id="ARBA00023136"/>
    </source>
</evidence>
<dbReference type="Gene3D" id="1.10.3430.10">
    <property type="entry name" value="Ammonium transporter AmtB like domains"/>
    <property type="match status" value="1"/>
</dbReference>
<feature type="transmembrane region" description="Helical" evidence="12">
    <location>
        <begin position="99"/>
        <end position="122"/>
    </location>
</feature>
<reference evidence="15 16" key="1">
    <citation type="submission" date="2016-10" db="EMBL/GenBank/DDBJ databases">
        <authorList>
            <person name="de Groot N.N."/>
        </authorList>
    </citation>
    <scope>NUCLEOTIDE SEQUENCE [LARGE SCALE GENOMIC DNA]</scope>
    <source>
        <strain evidence="15 16">DSM 21800</strain>
    </source>
</reference>
<name>A0A1H1YIL1_9ACTN</name>
<feature type="transmembrane region" description="Helical" evidence="12">
    <location>
        <begin position="177"/>
        <end position="199"/>
    </location>
</feature>
<dbReference type="InterPro" id="IPR029020">
    <property type="entry name" value="Ammonium/urea_transptr"/>
</dbReference>
<evidence type="ECO:0000256" key="9">
    <source>
        <dbReference type="ARBA" id="ARBA00023177"/>
    </source>
</evidence>
<evidence type="ECO:0000256" key="4">
    <source>
        <dbReference type="ARBA" id="ARBA00022448"/>
    </source>
</evidence>
<keyword evidence="9 12" id="KW-0924">Ammonia transport</keyword>
<gene>
    <name evidence="15" type="ORF">SAMN04489812_4602</name>
</gene>
<evidence type="ECO:0000256" key="11">
    <source>
        <dbReference type="ARBA" id="ARBA00054862"/>
    </source>
</evidence>
<dbReference type="PROSITE" id="PS01219">
    <property type="entry name" value="AMMONIUM_TRANSP"/>
    <property type="match status" value="1"/>
</dbReference>
<feature type="transmembrane region" description="Helical" evidence="12">
    <location>
        <begin position="129"/>
        <end position="150"/>
    </location>
</feature>
<feature type="transmembrane region" description="Helical" evidence="12">
    <location>
        <begin position="243"/>
        <end position="264"/>
    </location>
</feature>
<dbReference type="EMBL" id="LT629772">
    <property type="protein sequence ID" value="SDT21300.1"/>
    <property type="molecule type" value="Genomic_DNA"/>
</dbReference>
<keyword evidence="16" id="KW-1185">Reference proteome</keyword>
<evidence type="ECO:0000259" key="14">
    <source>
        <dbReference type="Pfam" id="PF00909"/>
    </source>
</evidence>
<evidence type="ECO:0000313" key="15">
    <source>
        <dbReference type="EMBL" id="SDT21300.1"/>
    </source>
</evidence>
<dbReference type="RefSeq" id="WP_091527744.1">
    <property type="nucleotide sequence ID" value="NZ_LT629772.1"/>
</dbReference>
<dbReference type="GO" id="GO:0005886">
    <property type="term" value="C:plasma membrane"/>
    <property type="evidence" value="ECO:0007669"/>
    <property type="project" value="UniProtKB-SubCell"/>
</dbReference>
<comment type="function">
    <text evidence="11">Involved in the uptake of ammonium/ammonia (NH(4)(+)/NH(3)).</text>
</comment>